<protein>
    <submittedName>
        <fullName evidence="2">Uncharacterized protein</fullName>
    </submittedName>
</protein>
<evidence type="ECO:0000256" key="1">
    <source>
        <dbReference type="SAM" id="MobiDB-lite"/>
    </source>
</evidence>
<keyword evidence="3" id="KW-1185">Reference proteome</keyword>
<feature type="compositionally biased region" description="Low complexity" evidence="1">
    <location>
        <begin position="96"/>
        <end position="113"/>
    </location>
</feature>
<dbReference type="GeneID" id="69026515"/>
<evidence type="ECO:0000313" key="3">
    <source>
        <dbReference type="Proteomes" id="UP000002039"/>
    </source>
</evidence>
<proteinExistence type="predicted"/>
<gene>
    <name evidence="2" type="ORF">BDCG_04350</name>
</gene>
<dbReference type="EMBL" id="EQ999976">
    <property type="protein sequence ID" value="EEQ89230.1"/>
    <property type="molecule type" value="Genomic_DNA"/>
</dbReference>
<accession>A0ABP2EYD0</accession>
<reference evidence="3" key="1">
    <citation type="journal article" date="2015" name="PLoS Genet.">
        <title>The dynamic genome and transcriptome of the human fungal pathogen Blastomyces and close relative Emmonsia.</title>
        <authorList>
            <person name="Munoz J.F."/>
            <person name="Gauthier G.M."/>
            <person name="Desjardins C.A."/>
            <person name="Gallo J.E."/>
            <person name="Holder J."/>
            <person name="Sullivan T.D."/>
            <person name="Marty A.J."/>
            <person name="Carmen J.C."/>
            <person name="Chen Z."/>
            <person name="Ding L."/>
            <person name="Gujja S."/>
            <person name="Magrini V."/>
            <person name="Misas E."/>
            <person name="Mitreva M."/>
            <person name="Priest M."/>
            <person name="Saif S."/>
            <person name="Whiston E.A."/>
            <person name="Young S."/>
            <person name="Zeng Q."/>
            <person name="Goldman W.E."/>
            <person name="Mardis E.R."/>
            <person name="Taylor J.W."/>
            <person name="McEwen J.G."/>
            <person name="Clay O.K."/>
            <person name="Klein B.S."/>
            <person name="Cuomo C.A."/>
        </authorList>
    </citation>
    <scope>NUCLEOTIDE SEQUENCE [LARGE SCALE GENOMIC DNA]</scope>
    <source>
        <strain evidence="3">ER-3 / ATCC MYA-2586</strain>
    </source>
</reference>
<name>A0ABP2EYD0_AJEDR</name>
<evidence type="ECO:0000313" key="2">
    <source>
        <dbReference type="EMBL" id="EEQ89230.1"/>
    </source>
</evidence>
<dbReference type="Proteomes" id="UP000002039">
    <property type="component" value="Unassembled WGS sequence"/>
</dbReference>
<feature type="region of interest" description="Disordered" evidence="1">
    <location>
        <begin position="84"/>
        <end position="122"/>
    </location>
</feature>
<dbReference type="RefSeq" id="XP_045276196.1">
    <property type="nucleotide sequence ID" value="XM_045420006.1"/>
</dbReference>
<sequence length="122" mass="13278">MSSPAVPYLHVLSGLAKRPDEEHVDKARAAICDSHEAIANSPKHHCIRLMPGKYAAREAFLRSRNIAPEQPPRLMFDARMNTMQISSRGPFPPPEGSISLTSPSPGPSTTGSTAVPHVVEWE</sequence>
<organism evidence="2 3">
    <name type="scientific">Ajellomyces dermatitidis (strain ER-3 / ATCC MYA-2586)</name>
    <name type="common">Blastomyces dermatitidis</name>
    <dbReference type="NCBI Taxonomy" id="559297"/>
    <lineage>
        <taxon>Eukaryota</taxon>
        <taxon>Fungi</taxon>
        <taxon>Dikarya</taxon>
        <taxon>Ascomycota</taxon>
        <taxon>Pezizomycotina</taxon>
        <taxon>Eurotiomycetes</taxon>
        <taxon>Eurotiomycetidae</taxon>
        <taxon>Onygenales</taxon>
        <taxon>Ajellomycetaceae</taxon>
        <taxon>Blastomyces</taxon>
    </lineage>
</organism>